<evidence type="ECO:0000313" key="7">
    <source>
        <dbReference type="Proteomes" id="UP000509327"/>
    </source>
</evidence>
<dbReference type="PROSITE" id="PS51272">
    <property type="entry name" value="SLH"/>
    <property type="match status" value="3"/>
</dbReference>
<feature type="compositionally biased region" description="Gly residues" evidence="1">
    <location>
        <begin position="2741"/>
        <end position="2751"/>
    </location>
</feature>
<sequence length="2975" mass="314438">MKRFPLYIRKKSAKQLISAILSVVLIFAFIPFSAFAEDVVNAADISIETPAPVNGASITNGTIVFGRGTVADVKWSSDGVTYGAAAGSFAQSTLYQTKYVFTADTNHVFDPTPGAYAKGGERDLSSRITNLGTGTFTAEVSQGFTLNDTLTVVISWPNATIEAADISIGTAAPLTDAVIENGTNTFNHASADITWSSTGSSFGPASGNFAPGTIYYTQYLITTDSGYAFDNTNRIYQNGSKNVSSRIAHIGTGEIVRATVSTTTHANDTLTLIVMWESTKKATGQAVIGPSDLTIGTAAPAPSAVVADGSNEFKRGKVDYAEWYTSNNSQELHPGDSFISGTTYRTGYHLIAASGYAFDTPSAYQKGGARDLTSRITNLGSGTFNISSPDGDDLYIDVYWPKTGEISPADILIGTDAPVAEASMANGANTFKHASSSIAWSSDNGATYQTASGTYAFETTYKTKYIIEATAGYFFDPTAGVYASGGSKSLNNSITNLGSGTYTAVVSGTSDNTLTVEVTWPRTTAAVQSKIDASGIAIGTDAPVTGASMTSGTNTFAHAGSTITWSADQGTTYTAANGTFAPGTSYRTKYVLTADTGYIFDAAAGAYKGVSVANLGKGEFKAEVSTTSTANDTLTITVTWPTTSSATIAVSDLVIGMPAPAAGEGITDGSNTWTNTQASITWSSDNGAHYASANGFFAPNTSYRTKYVLTAASGYQFDDAADAYHSIVVTHIGSGTFSVDVSSVTTTNDTLTIVVSWEATAAATISAADLLIDTSAPSTNASQTNGTNQFNHAVANVTWSADGGQTYGAAHGTFEAATIYKTRYVIKAAAGFTFDASTGVYNQNGARDLTSRITNLGTGTFTASVSTTDVLNDTLTVIVTWPSTSSAIIQPEDIVIGTAAPVTGAAQTNGSNVFNKSTASITWSADHGSTFQPASGTFAIGKVYQTKYVLTALSGYQFDRSIGGYSSISIANRGTGTFTVQVSTTSLPDDTLTIIVTWPQTSLADTVKVSLNDASNIRAYSGSTPIAAQGISLPAAEDYSIILVNTSMNTLEPSAPPTAAMVKSVKVTDSQGNNVLKSVRAVSNGAAQNHPWSLEITINKNETSISRNIMVKVEVGTALRIDIRNLVGFTKPGVEYADKSNGREQYPYEYGNYYYFLPGDSLLMQTRSSGLIPAGVQIIGTRTSRTTAITNTLFDTVNYQFRYTFMMPDEPVFLSVTSTDGKAAHDIKVSATIQNVVVPALSGGATFVPATASKPAMDHSGDIVTVDPGSYDHRMYKVTGVEVRSELLNVVLPVTKNGDGTYSFAMPFTHAIVTVVVERITSNLVQTEVKNNNSAQVIANLEQYYAGDSLKLQITNTDPTKYVSSIQIWRVVDELLTLERQGKPVNPYASKMDFDIKPYASTVSLIAGAKLKAVVNYEDISIPVSTNNPAQFSNVPAKVKFNEPITFTFAPPGDNSKIYKPEVKFRDALQPDMTTVLACTFVRTDAQDQSRSEYTCPAVTKSSTASVELLYDSVNVASTVGAAKIKRMASISPNSRLAGTFNSIMVYGTDMNGRGDVYLGTAPDPADKANVTQTTSSSLVVSIPASLLSRTKDVTYYVSINGVQRSVTIPTAQNLIHSSFGNMAIVSDNAFNHSVIVAQSEKELGQQLGNREAVVTLKGKFKLSETVAGEYGFEGTTIINGGVTSYLPAGQSSFKVKDDGDGSVKIMMKRVNLVAGSFSLISSSDGSIELEKGVEYIKEYAKDDDGELLDENQQNVEISFDNHNQLTVLGSGMTAQITGATLLGNTMVFDGKVYLGMSLPGSGSMGFGLQIDRLQYGADGQGSLNFQGVRADGYFTPGNDMSKKLLGGFGVGASAEGTIDTFKGQYGLAFDVDAKLANFAAEMGLKRDSTNGRFIPDTIKIVVGLSEGIPITPAMPIAQLTRVGGGVTGLADTITGNYKGIAPILILINGDLEVGSLLPGHGLLEFNDVELTIGPSQISLSGNPTLMKMEIFDQFQAGIYVTNTSVSYQMKVAANILKNFSVILAGGNANLTYSRDGSSNLNGQLHGRLQVPKVNVGVLSLGPYTITDSDIGLSKTNAYATFRVLGFGMKVNYAFGSNAVSVGRLALRSLPNSQPEQGRESGETVYDENGAAVGQMYTFSNIKEVASSQAPISLKTPNLTPRITTNDSGDVHTVSFPAGMMDDYALLVSADSKDIRITDPEGQPYGLTYADTLKDGTPFYNDPNANALVVSDDTLMIRLSALTGNWTISSSKPFFSSVIDVQPIPEIANVQYDPGNRNVKWDLTGLDTEKENYRVEVRLSTDNGDDRTQAAAGVLVHTLDVNETQVTDGVAAGNYSFTTQDLTYLQSGKYFPRLTLVGVPKSETSNIIPYASLNAKQPMDVINPLTPDAVSEVLAVPGGSGTIHATWSAVSDADGYLVRLLDAEGNTVMSPLSYTDELDNNGKATGKKIAHAGQPIEYQVQADNAVNGTVDLDFGGMEPGTSYQLAVIPYAKADSSPSNTSYIYGASTMTSLVHVPQVKAPVIHVASSLGVMTSDALTGSLLTVNGDFKLEAAATYVNPEDGQSKELPAKFTVWQSDGTLDEQTNLPKFHPIYASTQAERQISVPVALDGEAGSSLIRIVAENEQGDVSEYGLGVHFNRLPPALFVETGQDANVTTDAAGRYQVQGSTVPYASVRDSLGNRTNADAEGKFSIKGTLTTAAKTLVTLTAVDRVGNFAQDDITIVRDYTPANPGNGNPTDSGGHTGGQTGGGQTHSEPSVTSGSSGSSPQDHGSTGAGQEGNTGNEEGPPHSSFRDVQSEAPWAAEVIERAYAKGIVSGIKPGIFAPNLNTRRDEVIAMLVRAKQLNVGIQADMEASAAYFTDWNELSAWSKPYIAAAYANGLISGLTKNGKHYILGATYVTRAEAAVLFQNAYHLSADASGRKVYTDNIPSWAAESVDILSSHGIINGYLNSTFRAGAKATRAEIVVMLMRLIERN</sequence>
<evidence type="ECO:0000259" key="3">
    <source>
        <dbReference type="PROSITE" id="PS51272"/>
    </source>
</evidence>
<dbReference type="Proteomes" id="UP000247790">
    <property type="component" value="Unassembled WGS sequence"/>
</dbReference>
<protein>
    <submittedName>
        <fullName evidence="4">S-layer family protein</fullName>
    </submittedName>
    <submittedName>
        <fullName evidence="5">S-layer homology domain-containing protein</fullName>
    </submittedName>
</protein>
<organism evidence="4 6">
    <name type="scientific">Paenibacillus barcinonensis</name>
    <dbReference type="NCBI Taxonomy" id="198119"/>
    <lineage>
        <taxon>Bacteria</taxon>
        <taxon>Bacillati</taxon>
        <taxon>Bacillota</taxon>
        <taxon>Bacilli</taxon>
        <taxon>Bacillales</taxon>
        <taxon>Paenibacillaceae</taxon>
        <taxon>Paenibacillus</taxon>
    </lineage>
</organism>
<evidence type="ECO:0000313" key="6">
    <source>
        <dbReference type="Proteomes" id="UP000247790"/>
    </source>
</evidence>
<keyword evidence="2" id="KW-0732">Signal</keyword>
<reference evidence="5 7" key="2">
    <citation type="submission" date="2020-06" db="EMBL/GenBank/DDBJ databases">
        <title>Complete genome of Paenibacillus barcinonensis KACC11450.</title>
        <authorList>
            <person name="Kim M."/>
            <person name="Park Y.-J."/>
            <person name="Shin J.-H."/>
        </authorList>
    </citation>
    <scope>NUCLEOTIDE SEQUENCE [LARGE SCALE GENOMIC DNA]</scope>
    <source>
        <strain evidence="5 7">KACC11450</strain>
    </source>
</reference>
<dbReference type="EMBL" id="CP054614">
    <property type="protein sequence ID" value="QKS59118.1"/>
    <property type="molecule type" value="Genomic_DNA"/>
</dbReference>
<evidence type="ECO:0000256" key="1">
    <source>
        <dbReference type="SAM" id="MobiDB-lite"/>
    </source>
</evidence>
<name>A0A2V4V5P2_PAEBA</name>
<feature type="signal peptide" evidence="2">
    <location>
        <begin position="1"/>
        <end position="36"/>
    </location>
</feature>
<dbReference type="InterPro" id="IPR036278">
    <property type="entry name" value="Sialidase_sf"/>
</dbReference>
<accession>A0A2V4V5P2</accession>
<dbReference type="RefSeq" id="WP_110897697.1">
    <property type="nucleotide sequence ID" value="NZ_CP054614.1"/>
</dbReference>
<evidence type="ECO:0000256" key="2">
    <source>
        <dbReference type="SAM" id="SignalP"/>
    </source>
</evidence>
<feature type="domain" description="SLH" evidence="3">
    <location>
        <begin position="2856"/>
        <end position="2918"/>
    </location>
</feature>
<reference evidence="4 6" key="1">
    <citation type="submission" date="2018-06" db="EMBL/GenBank/DDBJ databases">
        <title>Genomic Encyclopedia of Type Strains, Phase III (KMG-III): the genomes of soil and plant-associated and newly described type strains.</title>
        <authorList>
            <person name="Whitman W."/>
        </authorList>
    </citation>
    <scope>NUCLEOTIDE SEQUENCE [LARGE SCALE GENOMIC DNA]</scope>
    <source>
        <strain evidence="4 6">CECT 7022</strain>
    </source>
</reference>
<dbReference type="Proteomes" id="UP000509327">
    <property type="component" value="Chromosome"/>
</dbReference>
<feature type="chain" id="PRO_5015869030" evidence="2">
    <location>
        <begin position="37"/>
        <end position="2975"/>
    </location>
</feature>
<dbReference type="InterPro" id="IPR001119">
    <property type="entry name" value="SLH_dom"/>
</dbReference>
<dbReference type="Pfam" id="PF00395">
    <property type="entry name" value="SLH"/>
    <property type="match status" value="3"/>
</dbReference>
<evidence type="ECO:0000313" key="5">
    <source>
        <dbReference type="EMBL" id="QKS59118.1"/>
    </source>
</evidence>
<dbReference type="EMBL" id="QJSW01000011">
    <property type="protein sequence ID" value="PYE47769.1"/>
    <property type="molecule type" value="Genomic_DNA"/>
</dbReference>
<feature type="region of interest" description="Disordered" evidence="1">
    <location>
        <begin position="2726"/>
        <end position="2796"/>
    </location>
</feature>
<keyword evidence="7" id="KW-1185">Reference proteome</keyword>
<proteinExistence type="predicted"/>
<dbReference type="SUPFAM" id="SSF50939">
    <property type="entry name" value="Sialidases"/>
    <property type="match status" value="1"/>
</dbReference>
<evidence type="ECO:0000313" key="4">
    <source>
        <dbReference type="EMBL" id="PYE47769.1"/>
    </source>
</evidence>
<dbReference type="OrthoDB" id="2630025at2"/>
<feature type="compositionally biased region" description="Low complexity" evidence="1">
    <location>
        <begin position="2752"/>
        <end position="2772"/>
    </location>
</feature>
<feature type="domain" description="SLH" evidence="3">
    <location>
        <begin position="2789"/>
        <end position="2852"/>
    </location>
</feature>
<feature type="domain" description="SLH" evidence="3">
    <location>
        <begin position="2919"/>
        <end position="2975"/>
    </location>
</feature>
<gene>
    <name evidence="4" type="ORF">DFQ00_11168</name>
    <name evidence="5" type="ORF">HUB98_24890</name>
</gene>